<sequence>MSYKGKTLLFDCGIHLAYSGVAALPYFDEIDPSTIDVLLITQESRNRKTKISPQEFLHYILTGILFCNFPSLTYH</sequence>
<comment type="caution">
    <text evidence="1">The sequence shown here is derived from an EMBL/GenBank/DDBJ whole genome shotgun (WGS) entry which is preliminary data.</text>
</comment>
<gene>
    <name evidence="1" type="ORF">CIPAW_08G110700</name>
</gene>
<evidence type="ECO:0000313" key="2">
    <source>
        <dbReference type="Proteomes" id="UP000811609"/>
    </source>
</evidence>
<reference evidence="1" key="1">
    <citation type="submission" date="2020-12" db="EMBL/GenBank/DDBJ databases">
        <title>WGS assembly of Carya illinoinensis cv. Pawnee.</title>
        <authorList>
            <person name="Platts A."/>
            <person name="Shu S."/>
            <person name="Wright S."/>
            <person name="Barry K."/>
            <person name="Edger P."/>
            <person name="Pires J.C."/>
            <person name="Schmutz J."/>
        </authorList>
    </citation>
    <scope>NUCLEOTIDE SEQUENCE</scope>
    <source>
        <tissue evidence="1">Leaf</tissue>
    </source>
</reference>
<dbReference type="AlphaFoldDB" id="A0A8T1PLH0"/>
<proteinExistence type="predicted"/>
<organism evidence="1 2">
    <name type="scientific">Carya illinoinensis</name>
    <name type="common">Pecan</name>
    <dbReference type="NCBI Taxonomy" id="32201"/>
    <lineage>
        <taxon>Eukaryota</taxon>
        <taxon>Viridiplantae</taxon>
        <taxon>Streptophyta</taxon>
        <taxon>Embryophyta</taxon>
        <taxon>Tracheophyta</taxon>
        <taxon>Spermatophyta</taxon>
        <taxon>Magnoliopsida</taxon>
        <taxon>eudicotyledons</taxon>
        <taxon>Gunneridae</taxon>
        <taxon>Pentapetalae</taxon>
        <taxon>rosids</taxon>
        <taxon>fabids</taxon>
        <taxon>Fagales</taxon>
        <taxon>Juglandaceae</taxon>
        <taxon>Carya</taxon>
    </lineage>
</organism>
<dbReference type="EMBL" id="CM031816">
    <property type="protein sequence ID" value="KAG6645269.1"/>
    <property type="molecule type" value="Genomic_DNA"/>
</dbReference>
<name>A0A8T1PLH0_CARIL</name>
<evidence type="ECO:0000313" key="1">
    <source>
        <dbReference type="EMBL" id="KAG6645269.1"/>
    </source>
</evidence>
<protein>
    <submittedName>
        <fullName evidence="1">Uncharacterized protein</fullName>
    </submittedName>
</protein>
<accession>A0A8T1PLH0</accession>
<dbReference type="Proteomes" id="UP000811609">
    <property type="component" value="Chromosome 8"/>
</dbReference>
<keyword evidence="2" id="KW-1185">Reference proteome</keyword>